<evidence type="ECO:0000313" key="12">
    <source>
        <dbReference type="Proteomes" id="UP000321570"/>
    </source>
</evidence>
<evidence type="ECO:0000256" key="3">
    <source>
        <dbReference type="ARBA" id="ARBA00022691"/>
    </source>
</evidence>
<evidence type="ECO:0000256" key="1">
    <source>
        <dbReference type="ARBA" id="ARBA00022603"/>
    </source>
</evidence>
<keyword evidence="3 6" id="KW-0949">S-adenosyl-L-methionine</keyword>
<feature type="domain" description="Protein arginine N-methyltransferase" evidence="8">
    <location>
        <begin position="177"/>
        <end position="330"/>
    </location>
</feature>
<dbReference type="Gene3D" id="3.40.50.150">
    <property type="entry name" value="Vaccinia Virus protein VP39"/>
    <property type="match status" value="1"/>
</dbReference>
<dbReference type="GO" id="GO:0016274">
    <property type="term" value="F:protein-arginine N-methyltransferase activity"/>
    <property type="evidence" value="ECO:0007669"/>
    <property type="project" value="InterPro"/>
</dbReference>
<dbReference type="EMBL" id="CABIJS010000255">
    <property type="protein sequence ID" value="VUZ47802.1"/>
    <property type="molecule type" value="Genomic_DNA"/>
</dbReference>
<keyword evidence="1 6" id="KW-0489">Methyltransferase</keyword>
<dbReference type="GO" id="GO:0042054">
    <property type="term" value="F:histone methyltransferase activity"/>
    <property type="evidence" value="ECO:0007669"/>
    <property type="project" value="TreeGrafter"/>
</dbReference>
<reference evidence="10 12" key="3">
    <citation type="submission" date="2019-07" db="EMBL/GenBank/DDBJ databases">
        <authorList>
            <person name="Jastrzebski P J."/>
            <person name="Paukszto L."/>
            <person name="Jastrzebski P J."/>
        </authorList>
    </citation>
    <scope>NUCLEOTIDE SEQUENCE [LARGE SCALE GENOMIC DNA]</scope>
    <source>
        <strain evidence="10 12">WMS-il1</strain>
    </source>
</reference>
<evidence type="ECO:0000256" key="6">
    <source>
        <dbReference type="PROSITE-ProRule" id="PRU01015"/>
    </source>
</evidence>
<evidence type="ECO:0000313" key="13">
    <source>
        <dbReference type="WBParaSite" id="HDID_0000826401-mRNA-1"/>
    </source>
</evidence>
<dbReference type="Proteomes" id="UP000321570">
    <property type="component" value="Unassembled WGS sequence"/>
</dbReference>
<dbReference type="OrthoDB" id="7848332at2759"/>
<sequence length="345" mass="38421">MYSTLKNLPIFNDLFLFCRLALVRAKRRLTGGVLLDVGCGTGILSMFGAKAGASRVYALDGAANLCKLAREIIAENGLSSRITVVNGRAEDVQLDVDCVDAIVSEWMGHALLFENMLPSVLHTRDRFLNPPPSANITDLSAWRRERLFPCRTTLYIAGFSETPSEGYDPEESRYSIDEEGLWDEISELYEVNLTGAFASAARNDSETQIYVDLMDPKCIITRDSEIATLDLATVSPNELTEHGVKGSFALESMGTADLRGFVIWFTVEFPDGDILSTSPYKKPTHWQQSLLYLSETLSLVQDDVLSGEIHFTHPTEAPRDLAINIDFVMNNSEETRVKRTYRLSS</sequence>
<evidence type="ECO:0000259" key="8">
    <source>
        <dbReference type="Pfam" id="PF22528"/>
    </source>
</evidence>
<dbReference type="Gene3D" id="2.70.160.11">
    <property type="entry name" value="Hnrnp arginine n-methyltransferase1"/>
    <property type="match status" value="1"/>
</dbReference>
<dbReference type="PANTHER" id="PTHR11006">
    <property type="entry name" value="PROTEIN ARGININE N-METHYLTRANSFERASE"/>
    <property type="match status" value="1"/>
</dbReference>
<feature type="domain" description="Methyltransferase" evidence="7">
    <location>
        <begin position="35"/>
        <end position="130"/>
    </location>
</feature>
<dbReference type="InterPro" id="IPR041698">
    <property type="entry name" value="Methyltransf_25"/>
</dbReference>
<dbReference type="InterPro" id="IPR025799">
    <property type="entry name" value="Arg_MeTrfase"/>
</dbReference>
<evidence type="ECO:0000259" key="7">
    <source>
        <dbReference type="Pfam" id="PF13649"/>
    </source>
</evidence>
<dbReference type="InterPro" id="IPR055135">
    <property type="entry name" value="PRMT_dom"/>
</dbReference>
<evidence type="ECO:0000313" key="10">
    <source>
        <dbReference type="EMBL" id="VUZ47802.1"/>
    </source>
</evidence>
<dbReference type="PANTHER" id="PTHR11006:SF73">
    <property type="entry name" value="PROTEIN ARGININE N-METHYLTRANSFERASE 6"/>
    <property type="match status" value="1"/>
</dbReference>
<gene>
    <name evidence="9" type="ORF">HDID_LOCUS8262</name>
    <name evidence="10" type="ORF">WMSIL1_LOCUS7239</name>
</gene>
<dbReference type="CDD" id="cd02440">
    <property type="entry name" value="AdoMet_MTases"/>
    <property type="match status" value="1"/>
</dbReference>
<evidence type="ECO:0000313" key="9">
    <source>
        <dbReference type="EMBL" id="VDL60580.1"/>
    </source>
</evidence>
<keyword evidence="2 6" id="KW-0808">Transferase</keyword>
<dbReference type="AlphaFoldDB" id="A0A158QF29"/>
<protein>
    <recommendedName>
        <fullName evidence="4">Protein arginine N-methyltransferase 6</fullName>
    </recommendedName>
    <alternativeName>
        <fullName evidence="5">Histone-arginine N-methyltransferase PRMT6</fullName>
    </alternativeName>
</protein>
<evidence type="ECO:0000256" key="5">
    <source>
        <dbReference type="ARBA" id="ARBA00042685"/>
    </source>
</evidence>
<evidence type="ECO:0000256" key="4">
    <source>
        <dbReference type="ARBA" id="ARBA00040406"/>
    </source>
</evidence>
<accession>A0A158QF29</accession>
<reference evidence="9 11" key="2">
    <citation type="submission" date="2018-11" db="EMBL/GenBank/DDBJ databases">
        <authorList>
            <consortium name="Pathogen Informatics"/>
        </authorList>
    </citation>
    <scope>NUCLEOTIDE SEQUENCE [LARGE SCALE GENOMIC DNA]</scope>
</reference>
<dbReference type="WBParaSite" id="HDID_0000826401-mRNA-1">
    <property type="protein sequence ID" value="HDID_0000826401-mRNA-1"/>
    <property type="gene ID" value="HDID_0000826401"/>
</dbReference>
<reference evidence="13" key="1">
    <citation type="submission" date="2016-04" db="UniProtKB">
        <authorList>
            <consortium name="WormBaseParasite"/>
        </authorList>
    </citation>
    <scope>IDENTIFICATION</scope>
</reference>
<dbReference type="STRING" id="6216.A0A158QF29"/>
<dbReference type="Proteomes" id="UP000274504">
    <property type="component" value="Unassembled WGS sequence"/>
</dbReference>
<evidence type="ECO:0000256" key="2">
    <source>
        <dbReference type="ARBA" id="ARBA00022679"/>
    </source>
</evidence>
<name>A0A158QF29_HYMDI</name>
<keyword evidence="12" id="KW-1185">Reference proteome</keyword>
<dbReference type="GO" id="GO:0032259">
    <property type="term" value="P:methylation"/>
    <property type="evidence" value="ECO:0007669"/>
    <property type="project" value="UniProtKB-KW"/>
</dbReference>
<dbReference type="SUPFAM" id="SSF53335">
    <property type="entry name" value="S-adenosyl-L-methionine-dependent methyltransferases"/>
    <property type="match status" value="1"/>
</dbReference>
<dbReference type="PROSITE" id="PS51678">
    <property type="entry name" value="SAM_MT_PRMT"/>
    <property type="match status" value="1"/>
</dbReference>
<proteinExistence type="predicted"/>
<organism evidence="13">
    <name type="scientific">Hymenolepis diminuta</name>
    <name type="common">Rat tapeworm</name>
    <dbReference type="NCBI Taxonomy" id="6216"/>
    <lineage>
        <taxon>Eukaryota</taxon>
        <taxon>Metazoa</taxon>
        <taxon>Spiralia</taxon>
        <taxon>Lophotrochozoa</taxon>
        <taxon>Platyhelminthes</taxon>
        <taxon>Cestoda</taxon>
        <taxon>Eucestoda</taxon>
        <taxon>Cyclophyllidea</taxon>
        <taxon>Hymenolepididae</taxon>
        <taxon>Hymenolepis</taxon>
    </lineage>
</organism>
<dbReference type="EMBL" id="UYSG01011053">
    <property type="protein sequence ID" value="VDL60580.1"/>
    <property type="molecule type" value="Genomic_DNA"/>
</dbReference>
<dbReference type="Pfam" id="PF22528">
    <property type="entry name" value="PRMT_C"/>
    <property type="match status" value="1"/>
</dbReference>
<evidence type="ECO:0000313" key="11">
    <source>
        <dbReference type="Proteomes" id="UP000274504"/>
    </source>
</evidence>
<dbReference type="InterPro" id="IPR029063">
    <property type="entry name" value="SAM-dependent_MTases_sf"/>
</dbReference>
<dbReference type="Pfam" id="PF13649">
    <property type="entry name" value="Methyltransf_25"/>
    <property type="match status" value="1"/>
</dbReference>